<name>A0ABV7NX89_9PSEU</name>
<dbReference type="RefSeq" id="WP_378239527.1">
    <property type="nucleotide sequence ID" value="NZ_JBHRWK010000020.1"/>
</dbReference>
<protein>
    <recommendedName>
        <fullName evidence="4">Ig-like domain-containing protein</fullName>
    </recommendedName>
</protein>
<accession>A0ABV7NX89</accession>
<evidence type="ECO:0000313" key="2">
    <source>
        <dbReference type="EMBL" id="MFC3450793.1"/>
    </source>
</evidence>
<proteinExistence type="predicted"/>
<evidence type="ECO:0000313" key="3">
    <source>
        <dbReference type="Proteomes" id="UP001595645"/>
    </source>
</evidence>
<feature type="chain" id="PRO_5045769892" description="Ig-like domain-containing protein" evidence="1">
    <location>
        <begin position="35"/>
        <end position="176"/>
    </location>
</feature>
<dbReference type="Proteomes" id="UP001595645">
    <property type="component" value="Unassembled WGS sequence"/>
</dbReference>
<evidence type="ECO:0008006" key="4">
    <source>
        <dbReference type="Google" id="ProtNLM"/>
    </source>
</evidence>
<comment type="caution">
    <text evidence="2">The sequence shown here is derived from an EMBL/GenBank/DDBJ whole genome shotgun (WGS) entry which is preliminary data.</text>
</comment>
<evidence type="ECO:0000256" key="1">
    <source>
        <dbReference type="SAM" id="SignalP"/>
    </source>
</evidence>
<keyword evidence="1" id="KW-0732">Signal</keyword>
<sequence>MRSVVPRLRNAFAIISTTGLLAVAGVAQASAASAAPVPIACESTAQNGSASANPHNPAEIDFWGTGTITCVNPEGALLINGTTTFDGTIPHAQCLGTVSSGRYHAKVDWADGKTTEGTFTDFSEVTAAGSSAVTISGVNDATSTRFGGYHATIVSTALGTCGSAGKTEAGTILYTP</sequence>
<gene>
    <name evidence="2" type="ORF">ACFOSH_15270</name>
</gene>
<organism evidence="2 3">
    <name type="scientific">Amycolatopsis speibonae</name>
    <dbReference type="NCBI Taxonomy" id="1450224"/>
    <lineage>
        <taxon>Bacteria</taxon>
        <taxon>Bacillati</taxon>
        <taxon>Actinomycetota</taxon>
        <taxon>Actinomycetes</taxon>
        <taxon>Pseudonocardiales</taxon>
        <taxon>Pseudonocardiaceae</taxon>
        <taxon>Amycolatopsis</taxon>
    </lineage>
</organism>
<reference evidence="3" key="1">
    <citation type="journal article" date="2019" name="Int. J. Syst. Evol. Microbiol.">
        <title>The Global Catalogue of Microorganisms (GCM) 10K type strain sequencing project: providing services to taxonomists for standard genome sequencing and annotation.</title>
        <authorList>
            <consortium name="The Broad Institute Genomics Platform"/>
            <consortium name="The Broad Institute Genome Sequencing Center for Infectious Disease"/>
            <person name="Wu L."/>
            <person name="Ma J."/>
        </authorList>
    </citation>
    <scope>NUCLEOTIDE SEQUENCE [LARGE SCALE GENOMIC DNA]</scope>
    <source>
        <strain evidence="3">CGMCC 4.7676</strain>
    </source>
</reference>
<keyword evidence="3" id="KW-1185">Reference proteome</keyword>
<feature type="signal peptide" evidence="1">
    <location>
        <begin position="1"/>
        <end position="34"/>
    </location>
</feature>
<dbReference type="EMBL" id="JBHRWK010000020">
    <property type="protein sequence ID" value="MFC3450793.1"/>
    <property type="molecule type" value="Genomic_DNA"/>
</dbReference>